<dbReference type="STRING" id="690879.TSACC_21918"/>
<dbReference type="AlphaFoldDB" id="A0A146G7M3"/>
<dbReference type="Pfam" id="PF02684">
    <property type="entry name" value="LpxB"/>
    <property type="match status" value="1"/>
</dbReference>
<evidence type="ECO:0000256" key="9">
    <source>
        <dbReference type="ARBA" id="ARBA00048975"/>
    </source>
</evidence>
<comment type="catalytic activity">
    <reaction evidence="9">
        <text>a lipid X + a UDP-2-N,3-O-bis[(3R)-3-hydroxyacyl]-alpha-D-glucosamine = a lipid A disaccharide + UDP + H(+)</text>
        <dbReference type="Rhea" id="RHEA:67828"/>
        <dbReference type="ChEBI" id="CHEBI:15378"/>
        <dbReference type="ChEBI" id="CHEBI:58223"/>
        <dbReference type="ChEBI" id="CHEBI:137748"/>
        <dbReference type="ChEBI" id="CHEBI:176338"/>
        <dbReference type="ChEBI" id="CHEBI:176343"/>
        <dbReference type="EC" id="2.4.1.182"/>
    </reaction>
</comment>
<evidence type="ECO:0000256" key="2">
    <source>
        <dbReference type="ARBA" id="ARBA00012687"/>
    </source>
</evidence>
<evidence type="ECO:0000256" key="3">
    <source>
        <dbReference type="ARBA" id="ARBA00020902"/>
    </source>
</evidence>
<evidence type="ECO:0000256" key="10">
    <source>
        <dbReference type="NCBIfam" id="TIGR00215"/>
    </source>
</evidence>
<keyword evidence="12" id="KW-1185">Reference proteome</keyword>
<dbReference type="EMBL" id="BDCO01000002">
    <property type="protein sequence ID" value="GAT33501.1"/>
    <property type="molecule type" value="Genomic_DNA"/>
</dbReference>
<evidence type="ECO:0000256" key="6">
    <source>
        <dbReference type="ARBA" id="ARBA00022676"/>
    </source>
</evidence>
<dbReference type="Proteomes" id="UP000076023">
    <property type="component" value="Unassembled WGS sequence"/>
</dbReference>
<comment type="function">
    <text evidence="1">Condensation of UDP-2,3-diacylglucosamine and 2,3-diacylglucosamine-1-phosphate to form lipid A disaccharide, a precursor of lipid A, a phosphorylated glycolipid that anchors the lipopolysaccharide to the outer membrane of the cell.</text>
</comment>
<dbReference type="NCBIfam" id="TIGR00215">
    <property type="entry name" value="lpxB"/>
    <property type="match status" value="1"/>
</dbReference>
<dbReference type="EC" id="2.4.1.182" evidence="2 10"/>
<evidence type="ECO:0000313" key="12">
    <source>
        <dbReference type="Proteomes" id="UP000076023"/>
    </source>
</evidence>
<dbReference type="FunCoup" id="A0A146G7M3">
    <property type="interactions" value="304"/>
</dbReference>
<evidence type="ECO:0000256" key="1">
    <source>
        <dbReference type="ARBA" id="ARBA00002056"/>
    </source>
</evidence>
<evidence type="ECO:0000256" key="5">
    <source>
        <dbReference type="ARBA" id="ARBA00022556"/>
    </source>
</evidence>
<name>A0A146G7M3_TERSA</name>
<dbReference type="GO" id="GO:0005543">
    <property type="term" value="F:phospholipid binding"/>
    <property type="evidence" value="ECO:0007669"/>
    <property type="project" value="TreeGrafter"/>
</dbReference>
<accession>A0A146G7M3</accession>
<dbReference type="SUPFAM" id="SSF53756">
    <property type="entry name" value="UDP-Glycosyltransferase/glycogen phosphorylase"/>
    <property type="match status" value="1"/>
</dbReference>
<sequence>MKRTIWVVAGEASGDARGAELLRALHQLDPDLTFIGAGGPKMAKYASAPFDNWIAEAGVLGLWDVLKNYGYFRGKFDAMLRDIDRIKPDAVLFVDYPGFNLRMAKALRKRGYPGKNLYYVSPQVWAWNRGRIKKMAPILDLMICVFPFEQPMYEASGLHTVFTGHPLLEMLEAEQTHQPRETDLLGLFPGSREREVKRNFPAMLEACRIIREKRPQTRFELAAASDSQAAQMHAQAGDFPLTIRVGTAHDLMQRATAGIVCSGTATLEAAFFGLPYCLIYKAAWLTFQVGSRLVDVDCLGIINILNNYIQNPPPDPKLPAKASPHVVREFIQHFATPPALAGEALRLLASEQARTELTEKVSAIVNSLDAHGASERAARAILDHLPQIGASSTPA</sequence>
<evidence type="ECO:0000313" key="11">
    <source>
        <dbReference type="EMBL" id="GAT33501.1"/>
    </source>
</evidence>
<evidence type="ECO:0000256" key="7">
    <source>
        <dbReference type="ARBA" id="ARBA00022679"/>
    </source>
</evidence>
<dbReference type="InParanoid" id="A0A146G7M3"/>
<keyword evidence="8" id="KW-0443">Lipid metabolism</keyword>
<comment type="caution">
    <text evidence="11">The sequence shown here is derived from an EMBL/GenBank/DDBJ whole genome shotgun (WGS) entry which is preliminary data.</text>
</comment>
<keyword evidence="7" id="KW-0808">Transferase</keyword>
<dbReference type="InterPro" id="IPR003835">
    <property type="entry name" value="Glyco_trans_19"/>
</dbReference>
<keyword evidence="6" id="KW-0328">Glycosyltransferase</keyword>
<dbReference type="GO" id="GO:0009245">
    <property type="term" value="P:lipid A biosynthetic process"/>
    <property type="evidence" value="ECO:0007669"/>
    <property type="project" value="UniProtKB-UniRule"/>
</dbReference>
<evidence type="ECO:0000256" key="4">
    <source>
        <dbReference type="ARBA" id="ARBA00022516"/>
    </source>
</evidence>
<dbReference type="GO" id="GO:0016020">
    <property type="term" value="C:membrane"/>
    <property type="evidence" value="ECO:0007669"/>
    <property type="project" value="GOC"/>
</dbReference>
<reference evidence="12" key="1">
    <citation type="journal article" date="2017" name="Genome Announc.">
        <title>Draft Genome Sequence of Terrimicrobium sacchariphilum NM-5T, a Facultative Anaerobic Soil Bacterium of the Class Spartobacteria.</title>
        <authorList>
            <person name="Qiu Y.L."/>
            <person name="Tourlousse D.M."/>
            <person name="Matsuura N."/>
            <person name="Ohashi A."/>
            <person name="Sekiguchi Y."/>
        </authorList>
    </citation>
    <scope>NUCLEOTIDE SEQUENCE [LARGE SCALE GENOMIC DNA]</scope>
    <source>
        <strain evidence="12">NM-5</strain>
    </source>
</reference>
<protein>
    <recommendedName>
        <fullName evidence="3 10">Lipid-A-disaccharide synthase</fullName>
        <ecNumber evidence="2 10">2.4.1.182</ecNumber>
    </recommendedName>
</protein>
<dbReference type="PANTHER" id="PTHR30372">
    <property type="entry name" value="LIPID-A-DISACCHARIDE SYNTHASE"/>
    <property type="match status" value="1"/>
</dbReference>
<dbReference type="GO" id="GO:0008915">
    <property type="term" value="F:lipid-A-disaccharide synthase activity"/>
    <property type="evidence" value="ECO:0007669"/>
    <property type="project" value="UniProtKB-UniRule"/>
</dbReference>
<keyword evidence="4" id="KW-0444">Lipid biosynthesis</keyword>
<proteinExistence type="predicted"/>
<evidence type="ECO:0000256" key="8">
    <source>
        <dbReference type="ARBA" id="ARBA00023098"/>
    </source>
</evidence>
<organism evidence="11 12">
    <name type="scientific">Terrimicrobium sacchariphilum</name>
    <dbReference type="NCBI Taxonomy" id="690879"/>
    <lineage>
        <taxon>Bacteria</taxon>
        <taxon>Pseudomonadati</taxon>
        <taxon>Verrucomicrobiota</taxon>
        <taxon>Terrimicrobiia</taxon>
        <taxon>Terrimicrobiales</taxon>
        <taxon>Terrimicrobiaceae</taxon>
        <taxon>Terrimicrobium</taxon>
    </lineage>
</organism>
<dbReference type="PANTHER" id="PTHR30372:SF4">
    <property type="entry name" value="LIPID-A-DISACCHARIDE SYNTHASE, MITOCHONDRIAL-RELATED"/>
    <property type="match status" value="1"/>
</dbReference>
<keyword evidence="5" id="KW-0441">Lipid A biosynthesis</keyword>
<gene>
    <name evidence="11" type="ORF">TSACC_21918</name>
</gene>